<proteinExistence type="predicted"/>
<dbReference type="RefSeq" id="XP_002793883.2">
    <property type="nucleotide sequence ID" value="XM_002793837.2"/>
</dbReference>
<dbReference type="EMBL" id="KN294001">
    <property type="protein sequence ID" value="EEH33102.2"/>
    <property type="molecule type" value="Genomic_DNA"/>
</dbReference>
<dbReference type="OrthoDB" id="10548982at2759"/>
<dbReference type="Proteomes" id="UP000002059">
    <property type="component" value="Partially assembled WGS sequence"/>
</dbReference>
<evidence type="ECO:0000313" key="3">
    <source>
        <dbReference type="Proteomes" id="UP000002059"/>
    </source>
</evidence>
<dbReference type="KEGG" id="pbl:PAAG_04155"/>
<feature type="compositionally biased region" description="Basic residues" evidence="1">
    <location>
        <begin position="47"/>
        <end position="62"/>
    </location>
</feature>
<name>C1H061_PARBA</name>
<keyword evidence="3" id="KW-1185">Reference proteome</keyword>
<dbReference type="GeneID" id="9097194"/>
<feature type="region of interest" description="Disordered" evidence="1">
    <location>
        <begin position="16"/>
        <end position="99"/>
    </location>
</feature>
<dbReference type="OMA" id="QCTRARE"/>
<protein>
    <submittedName>
        <fullName evidence="2">Uncharacterized protein</fullName>
    </submittedName>
</protein>
<dbReference type="AlphaFoldDB" id="C1H061"/>
<evidence type="ECO:0000313" key="2">
    <source>
        <dbReference type="EMBL" id="EEH33102.2"/>
    </source>
</evidence>
<accession>C1H061</accession>
<dbReference type="VEuPathDB" id="FungiDB:PAAG_04155"/>
<dbReference type="HOGENOM" id="CLU_2170826_0_0_1"/>
<feature type="compositionally biased region" description="Basic and acidic residues" evidence="1">
    <location>
        <begin position="71"/>
        <end position="92"/>
    </location>
</feature>
<organism evidence="2 3">
    <name type="scientific">Paracoccidioides lutzii (strain ATCC MYA-826 / Pb01)</name>
    <name type="common">Paracoccidioides brasiliensis</name>
    <dbReference type="NCBI Taxonomy" id="502779"/>
    <lineage>
        <taxon>Eukaryota</taxon>
        <taxon>Fungi</taxon>
        <taxon>Dikarya</taxon>
        <taxon>Ascomycota</taxon>
        <taxon>Pezizomycotina</taxon>
        <taxon>Eurotiomycetes</taxon>
        <taxon>Eurotiomycetidae</taxon>
        <taxon>Onygenales</taxon>
        <taxon>Ajellomycetaceae</taxon>
        <taxon>Paracoccidioides</taxon>
    </lineage>
</organism>
<evidence type="ECO:0000256" key="1">
    <source>
        <dbReference type="SAM" id="MobiDB-lite"/>
    </source>
</evidence>
<reference evidence="2 3" key="1">
    <citation type="journal article" date="2011" name="PLoS Genet.">
        <title>Comparative genomic analysis of human fungal pathogens causing paracoccidioidomycosis.</title>
        <authorList>
            <person name="Desjardins C.A."/>
            <person name="Champion M.D."/>
            <person name="Holder J.W."/>
            <person name="Muszewska A."/>
            <person name="Goldberg J."/>
            <person name="Bailao A.M."/>
            <person name="Brigido M.M."/>
            <person name="Ferreira M.E."/>
            <person name="Garcia A.M."/>
            <person name="Grynberg M."/>
            <person name="Gujja S."/>
            <person name="Heiman D.I."/>
            <person name="Henn M.R."/>
            <person name="Kodira C.D."/>
            <person name="Leon-Narvaez H."/>
            <person name="Longo L.V."/>
            <person name="Ma L.J."/>
            <person name="Malavazi I."/>
            <person name="Matsuo A.L."/>
            <person name="Morais F.V."/>
            <person name="Pereira M."/>
            <person name="Rodriguez-Brito S."/>
            <person name="Sakthikumar S."/>
            <person name="Salem-Izacc S.M."/>
            <person name="Sykes S.M."/>
            <person name="Teixeira M.M."/>
            <person name="Vallejo M.C."/>
            <person name="Walter M.E."/>
            <person name="Yandava C."/>
            <person name="Young S."/>
            <person name="Zeng Q."/>
            <person name="Zucker J."/>
            <person name="Felipe M.S."/>
            <person name="Goldman G.H."/>
            <person name="Haas B.J."/>
            <person name="McEwen J.G."/>
            <person name="Nino-Vega G."/>
            <person name="Puccia R."/>
            <person name="San-Blas G."/>
            <person name="Soares C.M."/>
            <person name="Birren B.W."/>
            <person name="Cuomo C.A."/>
        </authorList>
    </citation>
    <scope>NUCLEOTIDE SEQUENCE [LARGE SCALE GENOMIC DNA]</scope>
    <source>
        <strain evidence="3">ATCC MYA-826 / Pb01</strain>
    </source>
</reference>
<sequence>MAIAIATWLQMPQQPRLQIKRSNTGRGGVDGSETNEAAAREVVRRQTSVRRLRGRRKKKGRGPGKTAPVPCRKEGAVHPSERASERERERGRERKRRRECVVVARAQDGFL</sequence>
<gene>
    <name evidence="2" type="ORF">PAAG_04155</name>
</gene>